<feature type="region of interest" description="Disordered" evidence="1">
    <location>
        <begin position="74"/>
        <end position="148"/>
    </location>
</feature>
<protein>
    <submittedName>
        <fullName evidence="3">Uncharacterized protein</fullName>
    </submittedName>
</protein>
<keyword evidence="4" id="KW-1185">Reference proteome</keyword>
<feature type="compositionally biased region" description="Low complexity" evidence="1">
    <location>
        <begin position="168"/>
        <end position="178"/>
    </location>
</feature>
<feature type="compositionally biased region" description="Basic and acidic residues" evidence="1">
    <location>
        <begin position="244"/>
        <end position="256"/>
    </location>
</feature>
<keyword evidence="2" id="KW-0472">Membrane</keyword>
<feature type="compositionally biased region" description="Low complexity" evidence="1">
    <location>
        <begin position="74"/>
        <end position="128"/>
    </location>
</feature>
<dbReference type="RefSeq" id="WP_158035851.1">
    <property type="nucleotide sequence ID" value="NZ_BAAAZV010000003.1"/>
</dbReference>
<sequence length="426" mass="44309">MMIVELVIVAVAVASLIVLAVLLLRKWRRERQARAELEAKRAATAGGSPLFPQGGSGMRPGRVPLRRPVVPEPVNVVGELPPATEDTTAAAAATARAAGAETPAAAHPQGQTPQQHPAQTQTAGVSAAGTGGSFGAAQGGVDDAFEDDGITSWTDAMFTSGVHDTTEPEPAVSAEPAAGSVKVTDPSLWPDMSGEAGTASAQAAAPAGQVWSPSGVSNDGHEPVEAQHPSASITPEAAAAQPEQTDRPGVNEEGYRPRHASPVPTDTRGIPADLVDQAAKLQEAAAAQDTAAEQAAAKPEPEQRAGIQVGDTFIPAVDQPGEEQMPEEYRKRIEDIERAYAAQYGELESGALRALEDAINSSEEHIGQLTSKLAEESRKRRELEGSLEDAQKTVESLREKLAQQQARPTDGAGEASNGPRDSEAGR</sequence>
<dbReference type="OrthoDB" id="9988335at2"/>
<dbReference type="EMBL" id="WBKA01000002">
    <property type="protein sequence ID" value="KAB1632929.1"/>
    <property type="molecule type" value="Genomic_DNA"/>
</dbReference>
<organism evidence="3 4">
    <name type="scientific">Pseudoclavibacter caeni</name>
    <dbReference type="NCBI Taxonomy" id="908846"/>
    <lineage>
        <taxon>Bacteria</taxon>
        <taxon>Bacillati</taxon>
        <taxon>Actinomycetota</taxon>
        <taxon>Actinomycetes</taxon>
        <taxon>Micrococcales</taxon>
        <taxon>Microbacteriaceae</taxon>
        <taxon>Pseudoclavibacter</taxon>
    </lineage>
</organism>
<evidence type="ECO:0000313" key="4">
    <source>
        <dbReference type="Proteomes" id="UP000481339"/>
    </source>
</evidence>
<feature type="region of interest" description="Disordered" evidence="1">
    <location>
        <begin position="281"/>
        <end position="304"/>
    </location>
</feature>
<feature type="region of interest" description="Disordered" evidence="1">
    <location>
        <begin position="160"/>
        <end position="269"/>
    </location>
</feature>
<dbReference type="Proteomes" id="UP000481339">
    <property type="component" value="Unassembled WGS sequence"/>
</dbReference>
<evidence type="ECO:0000256" key="1">
    <source>
        <dbReference type="SAM" id="MobiDB-lite"/>
    </source>
</evidence>
<feature type="compositionally biased region" description="Low complexity" evidence="1">
    <location>
        <begin position="194"/>
        <end position="208"/>
    </location>
</feature>
<gene>
    <name evidence="3" type="ORF">F8O02_03475</name>
</gene>
<keyword evidence="2" id="KW-1133">Transmembrane helix</keyword>
<feature type="compositionally biased region" description="Low complexity" evidence="1">
    <location>
        <begin position="281"/>
        <end position="298"/>
    </location>
</feature>
<evidence type="ECO:0000313" key="3">
    <source>
        <dbReference type="EMBL" id="KAB1632929.1"/>
    </source>
</evidence>
<keyword evidence="2" id="KW-0812">Transmembrane</keyword>
<evidence type="ECO:0000256" key="2">
    <source>
        <dbReference type="SAM" id="Phobius"/>
    </source>
</evidence>
<feature type="region of interest" description="Disordered" evidence="1">
    <location>
        <begin position="364"/>
        <end position="426"/>
    </location>
</feature>
<comment type="caution">
    <text evidence="3">The sequence shown here is derived from an EMBL/GenBank/DDBJ whole genome shotgun (WGS) entry which is preliminary data.</text>
</comment>
<reference evidence="3 4" key="1">
    <citation type="submission" date="2019-09" db="EMBL/GenBank/DDBJ databases">
        <title>Phylogeny of genus Pseudoclavibacter and closely related genus.</title>
        <authorList>
            <person name="Li Y."/>
        </authorList>
    </citation>
    <scope>NUCLEOTIDE SEQUENCE [LARGE SCALE GENOMIC DNA]</scope>
    <source>
        <strain evidence="3 4">JCM 16921</strain>
    </source>
</reference>
<feature type="compositionally biased region" description="Basic and acidic residues" evidence="1">
    <location>
        <begin position="373"/>
        <end position="401"/>
    </location>
</feature>
<name>A0A7C8FUL4_9MICO</name>
<feature type="compositionally biased region" description="Gly residues" evidence="1">
    <location>
        <begin position="129"/>
        <end position="138"/>
    </location>
</feature>
<dbReference type="AlphaFoldDB" id="A0A7C8FUL4"/>
<accession>A0A7C8FUL4</accession>
<proteinExistence type="predicted"/>
<feature type="transmembrane region" description="Helical" evidence="2">
    <location>
        <begin position="6"/>
        <end position="24"/>
    </location>
</feature>